<gene>
    <name evidence="1" type="ORF">EKH80_05155</name>
</gene>
<sequence>MLSAPDARAATDQRLVIAMHFGDQAAAYIYNHLAADILAEANSGGDALIRQGMTKELKNAVLDALIYLGYTASLKGDDLHVSW</sequence>
<evidence type="ECO:0000313" key="2">
    <source>
        <dbReference type="Proteomes" id="UP000274358"/>
    </source>
</evidence>
<accession>A0A3S0R5B6</accession>
<organism evidence="1 2">
    <name type="scientific">Dyella choica</name>
    <dbReference type="NCBI Taxonomy" id="1927959"/>
    <lineage>
        <taxon>Bacteria</taxon>
        <taxon>Pseudomonadati</taxon>
        <taxon>Pseudomonadota</taxon>
        <taxon>Gammaproteobacteria</taxon>
        <taxon>Lysobacterales</taxon>
        <taxon>Rhodanobacteraceae</taxon>
        <taxon>Dyella</taxon>
    </lineage>
</organism>
<evidence type="ECO:0000313" key="1">
    <source>
        <dbReference type="EMBL" id="RUL78229.1"/>
    </source>
</evidence>
<dbReference type="EMBL" id="RYYV01000003">
    <property type="protein sequence ID" value="RUL78229.1"/>
    <property type="molecule type" value="Genomic_DNA"/>
</dbReference>
<protein>
    <submittedName>
        <fullName evidence="1">Uncharacterized protein</fullName>
    </submittedName>
</protein>
<dbReference type="Proteomes" id="UP000274358">
    <property type="component" value="Unassembled WGS sequence"/>
</dbReference>
<keyword evidence="2" id="KW-1185">Reference proteome</keyword>
<dbReference type="RefSeq" id="WP_126683665.1">
    <property type="nucleotide sequence ID" value="NZ_RYYV01000003.1"/>
</dbReference>
<comment type="caution">
    <text evidence="1">The sequence shown here is derived from an EMBL/GenBank/DDBJ whole genome shotgun (WGS) entry which is preliminary data.</text>
</comment>
<dbReference type="AlphaFoldDB" id="A0A3S0R5B6"/>
<name>A0A3S0R5B6_9GAMM</name>
<reference evidence="1 2" key="1">
    <citation type="submission" date="2018-12" db="EMBL/GenBank/DDBJ databases">
        <title>Dyella dinghuensis sp. nov. DHOA06 and Dyella choica sp. nov. 4M-K27, isolated from forest soil.</title>
        <authorList>
            <person name="Qiu L.-H."/>
            <person name="Gao Z.-H."/>
        </authorList>
    </citation>
    <scope>NUCLEOTIDE SEQUENCE [LARGE SCALE GENOMIC DNA]</scope>
    <source>
        <strain evidence="1 2">4M-K27</strain>
    </source>
</reference>
<proteinExistence type="predicted"/>